<reference evidence="2" key="2">
    <citation type="submission" date="2020-10" db="UniProtKB">
        <authorList>
            <consortium name="WormBaseParasite"/>
        </authorList>
    </citation>
    <scope>IDENTIFICATION</scope>
</reference>
<dbReference type="AlphaFoldDB" id="A0A7E4UWG9"/>
<protein>
    <submittedName>
        <fullName evidence="2">Uncharacterized protein</fullName>
    </submittedName>
</protein>
<sequence length="68" mass="7684">MDVVVIFIQTYSTPLDWINQRIKDEATVEEKRTDETQASFSDGQMPLRSTSVEVLGSRTSATTTIKME</sequence>
<accession>A0A7E4UWG9</accession>
<keyword evidence="1" id="KW-1185">Reference proteome</keyword>
<organism evidence="1 2">
    <name type="scientific">Panagrellus redivivus</name>
    <name type="common">Microworm</name>
    <dbReference type="NCBI Taxonomy" id="6233"/>
    <lineage>
        <taxon>Eukaryota</taxon>
        <taxon>Metazoa</taxon>
        <taxon>Ecdysozoa</taxon>
        <taxon>Nematoda</taxon>
        <taxon>Chromadorea</taxon>
        <taxon>Rhabditida</taxon>
        <taxon>Tylenchina</taxon>
        <taxon>Panagrolaimomorpha</taxon>
        <taxon>Panagrolaimoidea</taxon>
        <taxon>Panagrolaimidae</taxon>
        <taxon>Panagrellus</taxon>
    </lineage>
</organism>
<name>A0A7E4UWG9_PANRE</name>
<evidence type="ECO:0000313" key="2">
    <source>
        <dbReference type="WBParaSite" id="Pan_g13654.t1"/>
    </source>
</evidence>
<dbReference type="Proteomes" id="UP000492821">
    <property type="component" value="Unassembled WGS sequence"/>
</dbReference>
<proteinExistence type="predicted"/>
<evidence type="ECO:0000313" key="1">
    <source>
        <dbReference type="Proteomes" id="UP000492821"/>
    </source>
</evidence>
<reference evidence="1" key="1">
    <citation type="journal article" date="2013" name="Genetics">
        <title>The draft genome and transcriptome of Panagrellus redivivus are shaped by the harsh demands of a free-living lifestyle.</title>
        <authorList>
            <person name="Srinivasan J."/>
            <person name="Dillman A.R."/>
            <person name="Macchietto M.G."/>
            <person name="Heikkinen L."/>
            <person name="Lakso M."/>
            <person name="Fracchia K.M."/>
            <person name="Antoshechkin I."/>
            <person name="Mortazavi A."/>
            <person name="Wong G."/>
            <person name="Sternberg P.W."/>
        </authorList>
    </citation>
    <scope>NUCLEOTIDE SEQUENCE [LARGE SCALE GENOMIC DNA]</scope>
    <source>
        <strain evidence="1">MT8872</strain>
    </source>
</reference>
<dbReference type="WBParaSite" id="Pan_g13654.t1">
    <property type="protein sequence ID" value="Pan_g13654.t1"/>
    <property type="gene ID" value="Pan_g13654"/>
</dbReference>